<dbReference type="GO" id="GO:0005829">
    <property type="term" value="C:cytosol"/>
    <property type="evidence" value="ECO:0007669"/>
    <property type="project" value="TreeGrafter"/>
</dbReference>
<gene>
    <name evidence="4" type="ORF">HX89_13475</name>
</gene>
<dbReference type="HOGENOM" id="CLU_062658_5_2_11"/>
<evidence type="ECO:0000259" key="3">
    <source>
        <dbReference type="PROSITE" id="PS51462"/>
    </source>
</evidence>
<dbReference type="GO" id="GO:0016787">
    <property type="term" value="F:hydrolase activity"/>
    <property type="evidence" value="ECO:0007669"/>
    <property type="project" value="UniProtKB-KW"/>
</dbReference>
<dbReference type="RefSeq" id="WP_038569735.1">
    <property type="nucleotide sequence ID" value="NZ_CP008889.1"/>
</dbReference>
<dbReference type="Pfam" id="PF00293">
    <property type="entry name" value="NUDIX"/>
    <property type="match status" value="1"/>
</dbReference>
<accession>A0A075JIY6</accession>
<dbReference type="GeneID" id="41842049"/>
<reference evidence="4 5" key="1">
    <citation type="submission" date="2014-07" db="EMBL/GenBank/DDBJ databases">
        <title>Genome Sequencing of Dermacoccus nishinomiyaensis.</title>
        <authorList>
            <person name="Hong K.W."/>
            <person name="Chan K.G."/>
        </authorList>
    </citation>
    <scope>NUCLEOTIDE SEQUENCE [LARGE SCALE GENOMIC DNA]</scope>
    <source>
        <strain evidence="4 5">M25</strain>
    </source>
</reference>
<dbReference type="PANTHER" id="PTHR11839">
    <property type="entry name" value="UDP/ADP-SUGAR PYROPHOSPHATASE"/>
    <property type="match status" value="1"/>
</dbReference>
<dbReference type="PANTHER" id="PTHR11839:SF18">
    <property type="entry name" value="NUDIX HYDROLASE DOMAIN-CONTAINING PROTEIN"/>
    <property type="match status" value="1"/>
</dbReference>
<dbReference type="Proteomes" id="UP000027986">
    <property type="component" value="Chromosome"/>
</dbReference>
<evidence type="ECO:0000256" key="1">
    <source>
        <dbReference type="ARBA" id="ARBA00001946"/>
    </source>
</evidence>
<dbReference type="PROSITE" id="PS51462">
    <property type="entry name" value="NUDIX"/>
    <property type="match status" value="1"/>
</dbReference>
<organism evidence="4 5">
    <name type="scientific">Dermacoccus nishinomiyaensis</name>
    <dbReference type="NCBI Taxonomy" id="1274"/>
    <lineage>
        <taxon>Bacteria</taxon>
        <taxon>Bacillati</taxon>
        <taxon>Actinomycetota</taxon>
        <taxon>Actinomycetes</taxon>
        <taxon>Micrococcales</taxon>
        <taxon>Dermacoccaceae</taxon>
        <taxon>Dermacoccus</taxon>
    </lineage>
</organism>
<name>A0A075JIY6_9MICO</name>
<dbReference type="SUPFAM" id="SSF55811">
    <property type="entry name" value="Nudix"/>
    <property type="match status" value="1"/>
</dbReference>
<dbReference type="InterPro" id="IPR000086">
    <property type="entry name" value="NUDIX_hydrolase_dom"/>
</dbReference>
<dbReference type="KEGG" id="dni:HX89_13475"/>
<proteinExistence type="predicted"/>
<evidence type="ECO:0000313" key="5">
    <source>
        <dbReference type="Proteomes" id="UP000027986"/>
    </source>
</evidence>
<dbReference type="InterPro" id="IPR015797">
    <property type="entry name" value="NUDIX_hydrolase-like_dom_sf"/>
</dbReference>
<evidence type="ECO:0000313" key="4">
    <source>
        <dbReference type="EMBL" id="AIF41760.1"/>
    </source>
</evidence>
<dbReference type="eggNOG" id="COG0494">
    <property type="taxonomic scope" value="Bacteria"/>
</dbReference>
<dbReference type="GO" id="GO:0006753">
    <property type="term" value="P:nucleoside phosphate metabolic process"/>
    <property type="evidence" value="ECO:0007669"/>
    <property type="project" value="TreeGrafter"/>
</dbReference>
<dbReference type="OrthoDB" id="177518at2"/>
<feature type="domain" description="Nudix hydrolase" evidence="3">
    <location>
        <begin position="44"/>
        <end position="203"/>
    </location>
</feature>
<dbReference type="EMBL" id="CP008889">
    <property type="protein sequence ID" value="AIF41760.1"/>
    <property type="molecule type" value="Genomic_DNA"/>
</dbReference>
<dbReference type="AlphaFoldDB" id="A0A075JIY6"/>
<comment type="cofactor">
    <cofactor evidence="1">
        <name>Mg(2+)</name>
        <dbReference type="ChEBI" id="CHEBI:18420"/>
    </cofactor>
</comment>
<evidence type="ECO:0000256" key="2">
    <source>
        <dbReference type="ARBA" id="ARBA00022801"/>
    </source>
</evidence>
<keyword evidence="2 4" id="KW-0378">Hydrolase</keyword>
<keyword evidence="5" id="KW-1185">Reference proteome</keyword>
<protein>
    <submittedName>
        <fullName evidence="4">NUDIX hydrolase</fullName>
    </submittedName>
</protein>
<dbReference type="Gene3D" id="3.90.79.10">
    <property type="entry name" value="Nucleoside Triphosphate Pyrophosphohydrolase"/>
    <property type="match status" value="1"/>
</dbReference>
<sequence>MSDAHGGWTTTGSREVYSNPWIAVREDAVLRPDGGEGIYGVVTMQHPSVFVVAMDDDGAVLMVSLYRYATRGMSLEVPAGGCDGDDLLDAARRELLEETGFVASEWHEIGRMNALNGVCDAPEFVYLATGLTIGGRADVEPPGNVGALGDGTVADAADIASATVDVEAEQAAEGIDAVRFVPWDEAMSLVRDSTISDGETVAALMYAALATGRI</sequence>
<dbReference type="GO" id="GO:0019693">
    <property type="term" value="P:ribose phosphate metabolic process"/>
    <property type="evidence" value="ECO:0007669"/>
    <property type="project" value="TreeGrafter"/>
</dbReference>